<dbReference type="HAMAP" id="MF_00224">
    <property type="entry name" value="DHO_dh_type1"/>
    <property type="match status" value="1"/>
</dbReference>
<dbReference type="Proteomes" id="UP000011676">
    <property type="component" value="Unassembled WGS sequence"/>
</dbReference>
<dbReference type="RefSeq" id="WP_002283841.1">
    <property type="nucleotide sequence ID" value="NZ_AHSR01000025.1"/>
</dbReference>
<comment type="caution">
    <text evidence="14">The sequence shown here is derived from an EMBL/GenBank/DDBJ whole genome shotgun (WGS) entry which is preliminary data.</text>
</comment>
<evidence type="ECO:0000256" key="5">
    <source>
        <dbReference type="ARBA" id="ARBA00008008"/>
    </source>
</evidence>
<dbReference type="CDD" id="cd04741">
    <property type="entry name" value="DHOD_1A_like"/>
    <property type="match status" value="1"/>
</dbReference>
<comment type="catalytic activity">
    <reaction evidence="12">
        <text>(S)-dihydroorotate + A = orotate + AH2</text>
        <dbReference type="Rhea" id="RHEA:18073"/>
        <dbReference type="ChEBI" id="CHEBI:13193"/>
        <dbReference type="ChEBI" id="CHEBI:17499"/>
        <dbReference type="ChEBI" id="CHEBI:30839"/>
        <dbReference type="ChEBI" id="CHEBI:30864"/>
    </reaction>
</comment>
<dbReference type="NCBIfam" id="NF002702">
    <property type="entry name" value="PRK02506.1"/>
    <property type="match status" value="1"/>
</dbReference>
<comment type="caution">
    <text evidence="12">Lacks conserved residue(s) required for the propagation of feature annotation.</text>
</comment>
<comment type="subcellular location">
    <subcellularLocation>
        <location evidence="3 12">Cytoplasm</location>
    </subcellularLocation>
</comment>
<keyword evidence="7 12" id="KW-0963">Cytoplasm</keyword>
<feature type="binding site" evidence="12">
    <location>
        <position position="45"/>
    </location>
    <ligand>
        <name>substrate</name>
    </ligand>
</feature>
<comment type="cofactor">
    <cofactor evidence="12">
        <name>FMN</name>
        <dbReference type="ChEBI" id="CHEBI:58210"/>
    </cofactor>
    <text evidence="12">Binds 1 FMN per subunit.</text>
</comment>
<comment type="subunit">
    <text evidence="6">Homodimer.</text>
</comment>
<dbReference type="AlphaFoldDB" id="A0A829BH48"/>
<keyword evidence="9 12" id="KW-0288">FMN</keyword>
<dbReference type="PROSITE" id="PS00912">
    <property type="entry name" value="DHODEHASE_2"/>
    <property type="match status" value="1"/>
</dbReference>
<dbReference type="InterPro" id="IPR013785">
    <property type="entry name" value="Aldolase_TIM"/>
</dbReference>
<evidence type="ECO:0000256" key="11">
    <source>
        <dbReference type="ARBA" id="ARBA00023002"/>
    </source>
</evidence>
<dbReference type="Gene3D" id="3.20.20.70">
    <property type="entry name" value="Aldolase class I"/>
    <property type="match status" value="1"/>
</dbReference>
<feature type="binding site" evidence="12">
    <location>
        <begin position="45"/>
        <end position="46"/>
    </location>
    <ligand>
        <name>FMN</name>
        <dbReference type="ChEBI" id="CHEBI:58210"/>
    </ligand>
</feature>
<feature type="binding site" evidence="12">
    <location>
        <position position="220"/>
    </location>
    <ligand>
        <name>FMN</name>
        <dbReference type="ChEBI" id="CHEBI:58210"/>
    </ligand>
</feature>
<feature type="binding site" evidence="12">
    <location>
        <begin position="69"/>
        <end position="73"/>
    </location>
    <ligand>
        <name>substrate</name>
    </ligand>
</feature>
<feature type="binding site" evidence="12">
    <location>
        <begin position="248"/>
        <end position="249"/>
    </location>
    <ligand>
        <name>FMN</name>
        <dbReference type="ChEBI" id="CHEBI:58210"/>
    </ligand>
</feature>
<feature type="binding site" evidence="12">
    <location>
        <position position="128"/>
    </location>
    <ligand>
        <name>FMN</name>
        <dbReference type="ChEBI" id="CHEBI:58210"/>
    </ligand>
</feature>
<keyword evidence="10 12" id="KW-0665">Pyrimidine biosynthesis</keyword>
<dbReference type="GO" id="GO:0006207">
    <property type="term" value="P:'de novo' pyrimidine nucleobase biosynthetic process"/>
    <property type="evidence" value="ECO:0007669"/>
    <property type="project" value="InterPro"/>
</dbReference>
<dbReference type="EC" id="1.3.-.-" evidence="12"/>
<evidence type="ECO:0000256" key="8">
    <source>
        <dbReference type="ARBA" id="ARBA00022630"/>
    </source>
</evidence>
<dbReference type="UniPathway" id="UPA00070"/>
<comment type="function">
    <text evidence="2">Catalyzes the conversion of dihydroorotate to orotate with fumarate as the electron acceptor.</text>
</comment>
<evidence type="ECO:0000259" key="13">
    <source>
        <dbReference type="Pfam" id="PF01180"/>
    </source>
</evidence>
<evidence type="ECO:0000256" key="1">
    <source>
        <dbReference type="ARBA" id="ARBA00001694"/>
    </source>
</evidence>
<comment type="pathway">
    <text evidence="4 12">Pyrimidine metabolism; UMP biosynthesis via de novo pathway.</text>
</comment>
<feature type="binding site" evidence="12">
    <location>
        <position position="128"/>
    </location>
    <ligand>
        <name>substrate</name>
    </ligand>
</feature>
<organism evidence="14 15">
    <name type="scientific">Streptococcus mutans SM6</name>
    <dbReference type="NCBI Taxonomy" id="857119"/>
    <lineage>
        <taxon>Bacteria</taxon>
        <taxon>Bacillati</taxon>
        <taxon>Bacillota</taxon>
        <taxon>Bacilli</taxon>
        <taxon>Lactobacillales</taxon>
        <taxon>Streptococcaceae</taxon>
        <taxon>Streptococcus</taxon>
    </lineage>
</organism>
<dbReference type="PIRSF" id="PIRSF000164">
    <property type="entry name" value="DHO_oxidase"/>
    <property type="match status" value="1"/>
</dbReference>
<keyword evidence="11 12" id="KW-0560">Oxidoreductase</keyword>
<dbReference type="InterPro" id="IPR001295">
    <property type="entry name" value="Dihydroorotate_DH_CS"/>
</dbReference>
<accession>A0A829BH48</accession>
<sequence length="311" mass="34163">MVSTHTTIGSFDFDNCLMNAAGVYCMTREELAAIDHSEAGSFVTKTGTLEERAGNPQPRYADTKLGSINSMGLPNLGINYYLDYVTELQKQPDSKNHFLSLVGMSPEETHTILKMVEASKYQGLVELNLSCPNVPGKPQIAYDFEATDQILSEVFTYFTKPLGIKLPPYFDIVHFDQAAAIFNKYPLTFVNCINSIGNGLVIEDETVVIKPKNGFGGIGGDYVKPTALANVHAFYKRLNPSIQIIGTGGVKTGRDAFEHILCGASMVQIGTALHQEGPQIFKRITKELKAIMTEKGYETLEDFRGKLNAMA</sequence>
<evidence type="ECO:0000256" key="12">
    <source>
        <dbReference type="HAMAP-Rule" id="MF_00224"/>
    </source>
</evidence>
<dbReference type="EMBL" id="AHSR01000025">
    <property type="protein sequence ID" value="EMC23732.1"/>
    <property type="molecule type" value="Genomic_DNA"/>
</dbReference>
<dbReference type="InterPro" id="IPR033886">
    <property type="entry name" value="DHOD_1A"/>
</dbReference>
<dbReference type="GO" id="GO:1990663">
    <property type="term" value="F:dihydroorotate dehydrogenase (fumarate) activity"/>
    <property type="evidence" value="ECO:0007669"/>
    <property type="project" value="UniProtKB-EC"/>
</dbReference>
<name>A0A829BH48_STRMG</name>
<feature type="binding site" evidence="12">
    <location>
        <begin position="194"/>
        <end position="195"/>
    </location>
    <ligand>
        <name>substrate</name>
    </ligand>
</feature>
<comment type="catalytic activity">
    <reaction evidence="1">
        <text>(S)-dihydroorotate + fumarate = orotate + succinate</text>
        <dbReference type="Rhea" id="RHEA:30059"/>
        <dbReference type="ChEBI" id="CHEBI:29806"/>
        <dbReference type="ChEBI" id="CHEBI:30031"/>
        <dbReference type="ChEBI" id="CHEBI:30839"/>
        <dbReference type="ChEBI" id="CHEBI:30864"/>
        <dbReference type="EC" id="1.3.98.1"/>
    </reaction>
</comment>
<comment type="similarity">
    <text evidence="5 12">Belongs to the dihydroorotate dehydrogenase family. Type 1 subfamily.</text>
</comment>
<protein>
    <recommendedName>
        <fullName evidence="12">Dihydroorotate dehydrogenase</fullName>
        <shortName evidence="12">DHOD</shortName>
        <shortName evidence="12">DHODase</shortName>
        <shortName evidence="12">DHOdehase</shortName>
        <ecNumber evidence="12">1.3.-.-</ecNumber>
    </recommendedName>
</protein>
<evidence type="ECO:0000256" key="3">
    <source>
        <dbReference type="ARBA" id="ARBA00004496"/>
    </source>
</evidence>
<dbReference type="InterPro" id="IPR012135">
    <property type="entry name" value="Dihydroorotate_DH_1_2"/>
</dbReference>
<dbReference type="PANTHER" id="PTHR48109:SF1">
    <property type="entry name" value="DIHYDROOROTATE DEHYDROGENASE (FUMARATE)"/>
    <property type="match status" value="1"/>
</dbReference>
<evidence type="ECO:0000256" key="4">
    <source>
        <dbReference type="ARBA" id="ARBA00004725"/>
    </source>
</evidence>
<keyword evidence="8 12" id="KW-0285">Flavoprotein</keyword>
<dbReference type="PANTHER" id="PTHR48109">
    <property type="entry name" value="DIHYDROOROTATE DEHYDROGENASE (QUINONE), MITOCHONDRIAL-RELATED"/>
    <property type="match status" value="1"/>
</dbReference>
<feature type="active site" description="Nucleophile" evidence="12">
    <location>
        <position position="131"/>
    </location>
</feature>
<dbReference type="InterPro" id="IPR050074">
    <property type="entry name" value="DHO_dehydrogenase"/>
</dbReference>
<dbReference type="FunFam" id="3.20.20.70:FF:000027">
    <property type="entry name" value="Dihydropyrimidine dehydrogenase [NADP(+)]"/>
    <property type="match status" value="1"/>
</dbReference>
<feature type="binding site" evidence="12">
    <location>
        <position position="165"/>
    </location>
    <ligand>
        <name>FMN</name>
        <dbReference type="ChEBI" id="CHEBI:58210"/>
    </ligand>
</feature>
<dbReference type="Pfam" id="PF01180">
    <property type="entry name" value="DHO_dh"/>
    <property type="match status" value="1"/>
</dbReference>
<dbReference type="GO" id="GO:0005737">
    <property type="term" value="C:cytoplasm"/>
    <property type="evidence" value="ECO:0007669"/>
    <property type="project" value="UniProtKB-SubCell"/>
</dbReference>
<evidence type="ECO:0000313" key="14">
    <source>
        <dbReference type="EMBL" id="EMC23732.1"/>
    </source>
</evidence>
<dbReference type="InterPro" id="IPR024920">
    <property type="entry name" value="Dihydroorotate_DH_1"/>
</dbReference>
<feature type="domain" description="Dihydroorotate dehydrogenase catalytic" evidence="13">
    <location>
        <begin position="5"/>
        <end position="292"/>
    </location>
</feature>
<dbReference type="InterPro" id="IPR005720">
    <property type="entry name" value="Dihydroorotate_DH_cat"/>
</dbReference>
<evidence type="ECO:0000256" key="9">
    <source>
        <dbReference type="ARBA" id="ARBA00022643"/>
    </source>
</evidence>
<evidence type="ECO:0000256" key="7">
    <source>
        <dbReference type="ARBA" id="ARBA00022490"/>
    </source>
</evidence>
<feature type="binding site" evidence="12">
    <location>
        <position position="193"/>
    </location>
    <ligand>
        <name>FMN</name>
        <dbReference type="ChEBI" id="CHEBI:58210"/>
    </ligand>
</feature>
<gene>
    <name evidence="12" type="primary">pyrD</name>
    <name evidence="14" type="ORF">SMU82_06054</name>
</gene>
<dbReference type="SUPFAM" id="SSF51395">
    <property type="entry name" value="FMN-linked oxidoreductases"/>
    <property type="match status" value="1"/>
</dbReference>
<evidence type="ECO:0000256" key="10">
    <source>
        <dbReference type="ARBA" id="ARBA00022975"/>
    </source>
</evidence>
<evidence type="ECO:0000256" key="2">
    <source>
        <dbReference type="ARBA" id="ARBA00002934"/>
    </source>
</evidence>
<feature type="binding site" evidence="12">
    <location>
        <begin position="270"/>
        <end position="271"/>
    </location>
    <ligand>
        <name>FMN</name>
        <dbReference type="ChEBI" id="CHEBI:58210"/>
    </ligand>
</feature>
<evidence type="ECO:0000256" key="6">
    <source>
        <dbReference type="ARBA" id="ARBA00011738"/>
    </source>
</evidence>
<evidence type="ECO:0000313" key="15">
    <source>
        <dbReference type="Proteomes" id="UP000011676"/>
    </source>
</evidence>
<proteinExistence type="inferred from homology"/>
<reference evidence="14 15" key="1">
    <citation type="journal article" date="2013" name="Mol. Biol. Evol.">
        <title>Evolutionary and population genomics of the cavity causing bacteria Streptococcus mutans.</title>
        <authorList>
            <person name="Cornejo O.E."/>
            <person name="Lefebure T."/>
            <person name="Pavinski Bitar P.D."/>
            <person name="Lang P."/>
            <person name="Richards V.P."/>
            <person name="Eilertson K."/>
            <person name="Do T."/>
            <person name="Beighton D."/>
            <person name="Zeng L."/>
            <person name="Ahn S.J."/>
            <person name="Burne R.A."/>
            <person name="Siepel A."/>
            <person name="Bustamante C.D."/>
            <person name="Stanhope M.J."/>
        </authorList>
    </citation>
    <scope>NUCLEOTIDE SEQUENCE [LARGE SCALE GENOMIC DNA]</scope>
    <source>
        <strain evidence="14 15">SM6</strain>
    </source>
</reference>
<dbReference type="GO" id="GO:0044205">
    <property type="term" value="P:'de novo' UMP biosynthetic process"/>
    <property type="evidence" value="ECO:0007669"/>
    <property type="project" value="UniProtKB-UniRule"/>
</dbReference>